<organism evidence="2 3">
    <name type="scientific">Serpens gallinarum</name>
    <dbReference type="NCBI Taxonomy" id="2763075"/>
    <lineage>
        <taxon>Bacteria</taxon>
        <taxon>Pseudomonadati</taxon>
        <taxon>Pseudomonadota</taxon>
        <taxon>Gammaproteobacteria</taxon>
        <taxon>Pseudomonadales</taxon>
        <taxon>Pseudomonadaceae</taxon>
        <taxon>Pseudomonas</taxon>
    </lineage>
</organism>
<evidence type="ECO:0000256" key="1">
    <source>
        <dbReference type="SAM" id="Coils"/>
    </source>
</evidence>
<gene>
    <name evidence="2" type="ORF">H9642_05190</name>
</gene>
<comment type="caution">
    <text evidence="2">The sequence shown here is derived from an EMBL/GenBank/DDBJ whole genome shotgun (WGS) entry which is preliminary data.</text>
</comment>
<dbReference type="RefSeq" id="WP_251835321.1">
    <property type="nucleotide sequence ID" value="NZ_JACSQG010000001.1"/>
</dbReference>
<dbReference type="Proteomes" id="UP000611945">
    <property type="component" value="Unassembled WGS sequence"/>
</dbReference>
<feature type="coiled-coil region" evidence="1">
    <location>
        <begin position="33"/>
        <end position="67"/>
    </location>
</feature>
<dbReference type="EMBL" id="JACSQG010000001">
    <property type="protein sequence ID" value="MBD7976579.1"/>
    <property type="molecule type" value="Genomic_DNA"/>
</dbReference>
<evidence type="ECO:0000313" key="3">
    <source>
        <dbReference type="Proteomes" id="UP000611945"/>
    </source>
</evidence>
<proteinExistence type="predicted"/>
<keyword evidence="3" id="KW-1185">Reference proteome</keyword>
<keyword evidence="1" id="KW-0175">Coiled coil</keyword>
<protein>
    <submittedName>
        <fullName evidence="2">Uncharacterized protein</fullName>
    </submittedName>
</protein>
<evidence type="ECO:0000313" key="2">
    <source>
        <dbReference type="EMBL" id="MBD7976579.1"/>
    </source>
</evidence>
<sequence length="126" mass="13863">MDIISTISTSIGLAQRLREISKNIADAEFKNLLADLSSELADAKLEAASLKERLAALQEENMLLKQTALSSTEKPSGRKWGCYQFEGETGLFCLGCWDSKRKKSSTTRINTHFRKCSVCQAMLGAG</sequence>
<accession>A0ABR8TLT1</accession>
<name>A0ABR8TLT1_9PSED</name>
<reference evidence="2 3" key="1">
    <citation type="submission" date="2020-08" db="EMBL/GenBank/DDBJ databases">
        <title>A Genomic Blueprint of the Chicken Gut Microbiome.</title>
        <authorList>
            <person name="Gilroy R."/>
            <person name="Ravi A."/>
            <person name="Getino M."/>
            <person name="Pursley I."/>
            <person name="Horton D.L."/>
            <person name="Alikhan N.-F."/>
            <person name="Baker D."/>
            <person name="Gharbi K."/>
            <person name="Hall N."/>
            <person name="Watson M."/>
            <person name="Adriaenssens E.M."/>
            <person name="Foster-Nyarko E."/>
            <person name="Jarju S."/>
            <person name="Secka A."/>
            <person name="Antonio M."/>
            <person name="Oren A."/>
            <person name="Chaudhuri R."/>
            <person name="La Ragione R.M."/>
            <person name="Hildebrand F."/>
            <person name="Pallen M.J."/>
        </authorList>
    </citation>
    <scope>NUCLEOTIDE SEQUENCE [LARGE SCALE GENOMIC DNA]</scope>
    <source>
        <strain evidence="2 3">Sa2CUA2</strain>
    </source>
</reference>